<evidence type="ECO:0000313" key="9">
    <source>
        <dbReference type="Proteomes" id="UP000051487"/>
    </source>
</evidence>
<evidence type="ECO:0000256" key="7">
    <source>
        <dbReference type="SAM" id="Phobius"/>
    </source>
</evidence>
<evidence type="ECO:0000256" key="1">
    <source>
        <dbReference type="ARBA" id="ARBA00004141"/>
    </source>
</evidence>
<accession>A0AAN4PKD3</accession>
<keyword evidence="5 7" id="KW-1133">Transmembrane helix</keyword>
<keyword evidence="3" id="KW-0813">Transport</keyword>
<evidence type="ECO:0000256" key="5">
    <source>
        <dbReference type="ARBA" id="ARBA00022989"/>
    </source>
</evidence>
<proteinExistence type="inferred from homology"/>
<evidence type="ECO:0000256" key="3">
    <source>
        <dbReference type="ARBA" id="ARBA00022448"/>
    </source>
</evidence>
<protein>
    <submittedName>
        <fullName evidence="8">Uncharacterized transporter C1002.16c</fullName>
    </submittedName>
</protein>
<evidence type="ECO:0000256" key="2">
    <source>
        <dbReference type="ARBA" id="ARBA00008335"/>
    </source>
</evidence>
<feature type="transmembrane region" description="Helical" evidence="7">
    <location>
        <begin position="323"/>
        <end position="340"/>
    </location>
</feature>
<evidence type="ECO:0000256" key="6">
    <source>
        <dbReference type="ARBA" id="ARBA00023136"/>
    </source>
</evidence>
<evidence type="ECO:0000256" key="4">
    <source>
        <dbReference type="ARBA" id="ARBA00022692"/>
    </source>
</evidence>
<dbReference type="InterPro" id="IPR011701">
    <property type="entry name" value="MFS"/>
</dbReference>
<feature type="transmembrane region" description="Helical" evidence="7">
    <location>
        <begin position="441"/>
        <end position="464"/>
    </location>
</feature>
<keyword evidence="6 7" id="KW-0472">Membrane</keyword>
<dbReference type="GO" id="GO:0016020">
    <property type="term" value="C:membrane"/>
    <property type="evidence" value="ECO:0007669"/>
    <property type="project" value="UniProtKB-SubCell"/>
</dbReference>
<feature type="transmembrane region" description="Helical" evidence="7">
    <location>
        <begin position="121"/>
        <end position="142"/>
    </location>
</feature>
<dbReference type="AlphaFoldDB" id="A0AAN4PKD3"/>
<feature type="transmembrane region" description="Helical" evidence="7">
    <location>
        <begin position="409"/>
        <end position="429"/>
    </location>
</feature>
<feature type="transmembrane region" description="Helical" evidence="7">
    <location>
        <begin position="373"/>
        <end position="397"/>
    </location>
</feature>
<comment type="caution">
    <text evidence="8">The sequence shown here is derived from an EMBL/GenBank/DDBJ whole genome shotgun (WGS) entry which is preliminary data.</text>
</comment>
<feature type="transmembrane region" description="Helical" evidence="7">
    <location>
        <begin position="148"/>
        <end position="168"/>
    </location>
</feature>
<organism evidence="8 9">
    <name type="scientific">Aspergillus lentulus</name>
    <dbReference type="NCBI Taxonomy" id="293939"/>
    <lineage>
        <taxon>Eukaryota</taxon>
        <taxon>Fungi</taxon>
        <taxon>Dikarya</taxon>
        <taxon>Ascomycota</taxon>
        <taxon>Pezizomycotina</taxon>
        <taxon>Eurotiomycetes</taxon>
        <taxon>Eurotiomycetidae</taxon>
        <taxon>Eurotiales</taxon>
        <taxon>Aspergillaceae</taxon>
        <taxon>Aspergillus</taxon>
        <taxon>Aspergillus subgen. Fumigati</taxon>
    </lineage>
</organism>
<dbReference type="FunFam" id="1.20.1250.20:FF:000722">
    <property type="entry name" value="MFS general substrate transporter"/>
    <property type="match status" value="1"/>
</dbReference>
<dbReference type="PANTHER" id="PTHR43791">
    <property type="entry name" value="PERMEASE-RELATED"/>
    <property type="match status" value="1"/>
</dbReference>
<name>A0AAN4PKD3_ASPLE</name>
<gene>
    <name evidence="8" type="ORF">ALT_5034</name>
</gene>
<dbReference type="PANTHER" id="PTHR43791:SF49">
    <property type="entry name" value="TRANSPORTER, PUTATIVE (AFU_ORTHOLOGUE AFUA_4G04250)-RELATED"/>
    <property type="match status" value="1"/>
</dbReference>
<dbReference type="Pfam" id="PF07690">
    <property type="entry name" value="MFS_1"/>
    <property type="match status" value="1"/>
</dbReference>
<dbReference type="Gene3D" id="1.20.1250.20">
    <property type="entry name" value="MFS general substrate transporter like domains"/>
    <property type="match status" value="1"/>
</dbReference>
<dbReference type="InterPro" id="IPR036259">
    <property type="entry name" value="MFS_trans_sf"/>
</dbReference>
<feature type="transmembrane region" description="Helical" evidence="7">
    <location>
        <begin position="180"/>
        <end position="201"/>
    </location>
</feature>
<feature type="transmembrane region" description="Helical" evidence="7">
    <location>
        <begin position="347"/>
        <end position="367"/>
    </location>
</feature>
<reference evidence="8 9" key="1">
    <citation type="submission" date="2015-11" db="EMBL/GenBank/DDBJ databases">
        <title>Aspergillus lentulus strain IFM 54703T.</title>
        <authorList>
            <person name="Kusuya Y."/>
            <person name="Sakai K."/>
            <person name="Kamei K."/>
            <person name="Takahashi H."/>
            <person name="Yaguchi T."/>
        </authorList>
    </citation>
    <scope>NUCLEOTIDE SEQUENCE [LARGE SCALE GENOMIC DNA]</scope>
    <source>
        <strain evidence="8 9">IFM 54703</strain>
    </source>
</reference>
<dbReference type="EMBL" id="BCLY01000009">
    <property type="protein sequence ID" value="GAQ07713.1"/>
    <property type="molecule type" value="Genomic_DNA"/>
</dbReference>
<evidence type="ECO:0000313" key="8">
    <source>
        <dbReference type="EMBL" id="GAQ07713.1"/>
    </source>
</evidence>
<sequence length="515" mass="57124">MSEPKPHPSVEDSRDVEIASDDIDEQHFNASYRSPQEKALVWKQDLRIVPLCAAIYLLCYLDRSNIGNAKILNQNTHNDLLSETKMTSYQYTIALMVFLIAYALFEVPSNYFLKKLRPSRWIAFLMLSWGACTMGLGGTHNFAQVTGLRFLLGVMEAGLFPGLVYYLTFWYRHSERSIRVALILASATLAGAFGGAIAYGVGHMNQVHGLSAWRWLFIIEGAPSCASAVLVWFFLPDYPESARWLTQEERELAAQRLRTEGSKGEAKAMTWEDAKAVLTDWRLYAHYAVYFGISAPFSSLSLFTPAITSGLGYTNLRAQLMTVPPWAVAYVVTTAAAWSADHFNSRGLHSALFFFIGAMGFLASAVLPPDAYLHRYGCLIVATSGAFACIPPLLGWLSSNLRSTAGTGLAIALNVSFGAPGQIVGVWIYKANEAKRGYPTGHWTNAGLLLTGFMVILFPPLSFLDSFGENTIFNLVIKREHIELAVAEAGHDQLAHKRNRLIRSARERRTVSRKI</sequence>
<dbReference type="GO" id="GO:0022857">
    <property type="term" value="F:transmembrane transporter activity"/>
    <property type="evidence" value="ECO:0007669"/>
    <property type="project" value="InterPro"/>
</dbReference>
<keyword evidence="4 7" id="KW-0812">Transmembrane</keyword>
<dbReference type="FunFam" id="1.20.1250.20:FF:000013">
    <property type="entry name" value="MFS general substrate transporter"/>
    <property type="match status" value="1"/>
</dbReference>
<feature type="transmembrane region" description="Helical" evidence="7">
    <location>
        <begin position="89"/>
        <end position="109"/>
    </location>
</feature>
<feature type="transmembrane region" description="Helical" evidence="7">
    <location>
        <begin position="213"/>
        <end position="235"/>
    </location>
</feature>
<comment type="subcellular location">
    <subcellularLocation>
        <location evidence="1">Membrane</location>
        <topology evidence="1">Multi-pass membrane protein</topology>
    </subcellularLocation>
</comment>
<comment type="similarity">
    <text evidence="2">Belongs to the major facilitator superfamily.</text>
</comment>
<feature type="transmembrane region" description="Helical" evidence="7">
    <location>
        <begin position="284"/>
        <end position="303"/>
    </location>
</feature>
<dbReference type="Proteomes" id="UP000051487">
    <property type="component" value="Unassembled WGS sequence"/>
</dbReference>
<dbReference type="SUPFAM" id="SSF103473">
    <property type="entry name" value="MFS general substrate transporter"/>
    <property type="match status" value="1"/>
</dbReference>